<dbReference type="PANTHER" id="PTHR39419">
    <property type="entry name" value="SLL0814 PROTEIN"/>
    <property type="match status" value="1"/>
</dbReference>
<evidence type="ECO:0000313" key="3">
    <source>
        <dbReference type="Proteomes" id="UP000306378"/>
    </source>
</evidence>
<dbReference type="EMBL" id="VBUT01000002">
    <property type="protein sequence ID" value="TLF81022.1"/>
    <property type="molecule type" value="Genomic_DNA"/>
</dbReference>
<feature type="transmembrane region" description="Helical" evidence="1">
    <location>
        <begin position="87"/>
        <end position="105"/>
    </location>
</feature>
<dbReference type="AlphaFoldDB" id="A0A5R8P039"/>
<organism evidence="2 3">
    <name type="scientific">Nocardia cyriacigeorgica</name>
    <dbReference type="NCBI Taxonomy" id="135487"/>
    <lineage>
        <taxon>Bacteria</taxon>
        <taxon>Bacillati</taxon>
        <taxon>Actinomycetota</taxon>
        <taxon>Actinomycetes</taxon>
        <taxon>Mycobacteriales</taxon>
        <taxon>Nocardiaceae</taxon>
        <taxon>Nocardia</taxon>
    </lineage>
</organism>
<feature type="transmembrane region" description="Helical" evidence="1">
    <location>
        <begin position="260"/>
        <end position="279"/>
    </location>
</feature>
<proteinExistence type="predicted"/>
<feature type="transmembrane region" description="Helical" evidence="1">
    <location>
        <begin position="32"/>
        <end position="51"/>
    </location>
</feature>
<gene>
    <name evidence="2" type="ORF">FEK34_04995</name>
</gene>
<reference evidence="2 3" key="1">
    <citation type="submission" date="2019-05" db="EMBL/GenBank/DDBJ databases">
        <title>Genomes sequences of two Nocardia cyriacigeorgica environmental isolates, type strains Nocardia asteroides ATCC 19247 and Nocardia cyriacigeorgica DSM 44484.</title>
        <authorList>
            <person name="Vautrin F."/>
            <person name="Bergeron E."/>
            <person name="Dubost A."/>
            <person name="Abrouk D."/>
            <person name="Rodriguez Nava V."/>
            <person name="Pujic P."/>
        </authorList>
    </citation>
    <scope>NUCLEOTIDE SEQUENCE [LARGE SCALE GENOMIC DNA]</scope>
    <source>
        <strain evidence="2 3">EML 446</strain>
    </source>
</reference>
<dbReference type="Pfam" id="PF04240">
    <property type="entry name" value="Caroten_synth"/>
    <property type="match status" value="1"/>
</dbReference>
<dbReference type="InterPro" id="IPR007354">
    <property type="entry name" value="CruF-like"/>
</dbReference>
<protein>
    <submittedName>
        <fullName evidence="2">Carotenoid biosynthesis protein</fullName>
    </submittedName>
</protein>
<comment type="caution">
    <text evidence="2">The sequence shown here is derived from an EMBL/GenBank/DDBJ whole genome shotgun (WGS) entry which is preliminary data.</text>
</comment>
<feature type="transmembrane region" description="Helical" evidence="1">
    <location>
        <begin position="233"/>
        <end position="254"/>
    </location>
</feature>
<feature type="transmembrane region" description="Helical" evidence="1">
    <location>
        <begin position="204"/>
        <end position="221"/>
    </location>
</feature>
<dbReference type="PANTHER" id="PTHR39419:SF1">
    <property type="entry name" value="SLL0814 PROTEIN"/>
    <property type="match status" value="1"/>
</dbReference>
<keyword evidence="1" id="KW-0812">Transmembrane</keyword>
<feature type="transmembrane region" description="Helical" evidence="1">
    <location>
        <begin position="126"/>
        <end position="149"/>
    </location>
</feature>
<sequence>MNRIEPDSGPASEAGRGGVAAAVSAALGRRPVAGALVPGVLAVAWVLSQIAYPLTSGAARDRVTVLVVVLAAATALTHAAYTRGPRYAVGVLIILSGTGLLAEIIGTATGMPFGCYDYATDRLGPALAGVPLVVPLAWTGGVYPIWVVAGQLAGRTWWRIPVTAVGAVGWDLFLDPQMVADGQWSWCVTDAGLPGVEHIPLTNYLGWLLVATAMAVLLTGWERTAPWRRGGNAVPVAVFGWTWLGSALAHAVFLDLPASAWYGAAAMGLLGVPLLVRLVRERGAAARPGSR</sequence>
<evidence type="ECO:0000313" key="2">
    <source>
        <dbReference type="EMBL" id="TLF81022.1"/>
    </source>
</evidence>
<keyword evidence="1" id="KW-1133">Transmembrane helix</keyword>
<evidence type="ECO:0000256" key="1">
    <source>
        <dbReference type="SAM" id="Phobius"/>
    </source>
</evidence>
<accession>A0A5R8P039</accession>
<keyword evidence="1" id="KW-0472">Membrane</keyword>
<dbReference type="RefSeq" id="WP_138446654.1">
    <property type="nucleotide sequence ID" value="NZ_VBUT01000002.1"/>
</dbReference>
<name>A0A5R8P039_9NOCA</name>
<feature type="transmembrane region" description="Helical" evidence="1">
    <location>
        <begin position="63"/>
        <end position="81"/>
    </location>
</feature>
<dbReference type="Proteomes" id="UP000306378">
    <property type="component" value="Unassembled WGS sequence"/>
</dbReference>